<dbReference type="AlphaFoldDB" id="A0A484U356"/>
<dbReference type="Pfam" id="PF09979">
    <property type="entry name" value="DUF2213"/>
    <property type="match status" value="1"/>
</dbReference>
<feature type="region of interest" description="Disordered" evidence="2">
    <location>
        <begin position="318"/>
        <end position="366"/>
    </location>
</feature>
<dbReference type="EMBL" id="CAADIO010000004">
    <property type="protein sequence ID" value="VFR81183.1"/>
    <property type="molecule type" value="Genomic_DNA"/>
</dbReference>
<evidence type="ECO:0000256" key="2">
    <source>
        <dbReference type="SAM" id="MobiDB-lite"/>
    </source>
</evidence>
<reference evidence="3" key="1">
    <citation type="submission" date="2019-03" db="EMBL/GenBank/DDBJ databases">
        <authorList>
            <person name="Danneels B."/>
        </authorList>
    </citation>
    <scope>NUCLEOTIDE SEQUENCE</scope>
</reference>
<gene>
    <name evidence="3" type="ORF">RAN3_2533</name>
</gene>
<dbReference type="InterPro" id="IPR016913">
    <property type="entry name" value="UCP029215"/>
</dbReference>
<name>A0A484U356_9ZZZZ</name>
<evidence type="ECO:0000256" key="1">
    <source>
        <dbReference type="SAM" id="Coils"/>
    </source>
</evidence>
<organism evidence="3">
    <name type="scientific">plant metagenome</name>
    <dbReference type="NCBI Taxonomy" id="1297885"/>
    <lineage>
        <taxon>unclassified sequences</taxon>
        <taxon>metagenomes</taxon>
        <taxon>organismal metagenomes</taxon>
    </lineage>
</organism>
<feature type="compositionally biased region" description="Polar residues" evidence="2">
    <location>
        <begin position="357"/>
        <end position="366"/>
    </location>
</feature>
<protein>
    <submittedName>
        <fullName evidence="3">Phage protein</fullName>
    </submittedName>
</protein>
<keyword evidence="1" id="KW-0175">Coiled coil</keyword>
<proteinExistence type="predicted"/>
<sequence length="366" mass="39637">MRYDRAPFKATRTAEGYIVDSPVLTRTGVFTYRDGAGKERREYRPPEEVFAADSLASLRGKPITDGHPGKVDAKNARKHMIGTAMSEGRQDGDNMVGDIQIVDVAPVEAGKRELSLGYELLLDETPGTAPNGERYDAVQRHIRINHLAVVHLGRAGNARLNLDAADAVTITEEEHDMNMVKVRLDSGIAYDAPPEVANAYEKLRADAAAAKVDHDAAVAKLNGDLEREKARADAAEADKAKAEGAIVQARADAAKAARARIELETTAKAHGVEIKQDAKDLDIQVDVIKKIRGDSFDATGRAPEYIAAMYDIAISEAGRRQDAASQQRQAVTGKPDQRQDGGDNQPKSARGAREAMIQQQRNPGSK</sequence>
<feature type="coiled-coil region" evidence="1">
    <location>
        <begin position="218"/>
        <end position="252"/>
    </location>
</feature>
<dbReference type="PIRSF" id="PIRSF029215">
    <property type="entry name" value="UCP029215"/>
    <property type="match status" value="1"/>
</dbReference>
<accession>A0A484U356</accession>
<evidence type="ECO:0000313" key="3">
    <source>
        <dbReference type="EMBL" id="VFR81183.1"/>
    </source>
</evidence>